<gene>
    <name evidence="2" type="ORF">K8U61_15295</name>
</gene>
<dbReference type="RefSeq" id="WP_224123904.1">
    <property type="nucleotide sequence ID" value="NZ_JAIQZJ010000008.1"/>
</dbReference>
<evidence type="ECO:0000259" key="1">
    <source>
        <dbReference type="Pfam" id="PF01979"/>
    </source>
</evidence>
<dbReference type="Pfam" id="PF01979">
    <property type="entry name" value="Amidohydro_1"/>
    <property type="match status" value="1"/>
</dbReference>
<feature type="domain" description="Amidohydrolase-related" evidence="1">
    <location>
        <begin position="55"/>
        <end position="400"/>
    </location>
</feature>
<dbReference type="Gene3D" id="2.30.40.10">
    <property type="entry name" value="Urease, subunit C, domain 1"/>
    <property type="match status" value="1"/>
</dbReference>
<dbReference type="Proteomes" id="UP000780875">
    <property type="component" value="Unassembled WGS sequence"/>
</dbReference>
<comment type="caution">
    <text evidence="2">The sequence shown here is derived from an EMBL/GenBank/DDBJ whole genome shotgun (WGS) entry which is preliminary data.</text>
</comment>
<dbReference type="InterPro" id="IPR051781">
    <property type="entry name" value="Metallo-dep_Hydrolase"/>
</dbReference>
<dbReference type="InterPro" id="IPR011059">
    <property type="entry name" value="Metal-dep_hydrolase_composite"/>
</dbReference>
<evidence type="ECO:0000313" key="2">
    <source>
        <dbReference type="EMBL" id="MBZ5739538.1"/>
    </source>
</evidence>
<dbReference type="InterPro" id="IPR006680">
    <property type="entry name" value="Amidohydro-rel"/>
</dbReference>
<protein>
    <submittedName>
        <fullName evidence="2">Amidohydrolase family protein</fullName>
    </submittedName>
</protein>
<dbReference type="SUPFAM" id="SSF51556">
    <property type="entry name" value="Metallo-dependent hydrolases"/>
    <property type="match status" value="1"/>
</dbReference>
<accession>A0ABS7UEV6</accession>
<dbReference type="EMBL" id="JAIQZJ010000008">
    <property type="protein sequence ID" value="MBZ5739538.1"/>
    <property type="molecule type" value="Genomic_DNA"/>
</dbReference>
<organism evidence="2 3">
    <name type="scientific">Nocardioides mangrovi</name>
    <dbReference type="NCBI Taxonomy" id="2874580"/>
    <lineage>
        <taxon>Bacteria</taxon>
        <taxon>Bacillati</taxon>
        <taxon>Actinomycetota</taxon>
        <taxon>Actinomycetes</taxon>
        <taxon>Propionibacteriales</taxon>
        <taxon>Nocardioidaceae</taxon>
        <taxon>Nocardioides</taxon>
    </lineage>
</organism>
<dbReference type="SUPFAM" id="SSF51338">
    <property type="entry name" value="Composite domain of metallo-dependent hydrolases"/>
    <property type="match status" value="1"/>
</dbReference>
<sequence>MSSRLIVNARVFDGTGTPARPAEVLVEGNRIRLVADRVDDAMRAGAEVIDGAGTVLMPGLVDGHTHLGFGSTVEHLSDRREPDEEKALLIAHAGRVMLDHGFTSCYSGGNRLPQAEVSARKAFAEGWLPGPRLRACSWEGSAGMVSPGNYDFPGIDHRASDPESIRVFVNAMADLGVDCVKLSLTGESAVVAGTSRIMQFTEEEVSVAAETARDRGVWLTAHAHSAEAIRLAVQYGIRAVYHATFADDEAIEALVEARDRVFVAPTPGIIWAHLHDMEHPPTEGMETQETFESVCRVAPELHKRGVRLVIGGDYGFPINQVGRNARDLRLFVEWFGMTPAEALQCATQNGGAIMGMEDELGLVREGYLADLLLVEGDPTTDISLMEDRAHLAMVMKDGRLHRLDPARRVAVTG</sequence>
<reference evidence="2 3" key="1">
    <citation type="submission" date="2021-09" db="EMBL/GenBank/DDBJ databases">
        <title>Whole genome sequence of Nocardioides sp. GBK3QG-3.</title>
        <authorList>
            <person name="Tuo L."/>
        </authorList>
    </citation>
    <scope>NUCLEOTIDE SEQUENCE [LARGE SCALE GENOMIC DNA]</scope>
    <source>
        <strain evidence="2 3">GBK3QG-3</strain>
    </source>
</reference>
<dbReference type="PANTHER" id="PTHR43135">
    <property type="entry name" value="ALPHA-D-RIBOSE 1-METHYLPHOSPHONATE 5-TRIPHOSPHATE DIPHOSPHATASE"/>
    <property type="match status" value="1"/>
</dbReference>
<dbReference type="InterPro" id="IPR032466">
    <property type="entry name" value="Metal_Hydrolase"/>
</dbReference>
<proteinExistence type="predicted"/>
<name>A0ABS7UEV6_9ACTN</name>
<keyword evidence="3" id="KW-1185">Reference proteome</keyword>
<dbReference type="Gene3D" id="3.20.20.140">
    <property type="entry name" value="Metal-dependent hydrolases"/>
    <property type="match status" value="1"/>
</dbReference>
<evidence type="ECO:0000313" key="3">
    <source>
        <dbReference type="Proteomes" id="UP000780875"/>
    </source>
</evidence>
<dbReference type="PANTHER" id="PTHR43135:SF3">
    <property type="entry name" value="ALPHA-D-RIBOSE 1-METHYLPHOSPHONATE 5-TRIPHOSPHATE DIPHOSPHATASE"/>
    <property type="match status" value="1"/>
</dbReference>